<gene>
    <name evidence="1" type="ORF">DES41_106435</name>
</gene>
<evidence type="ECO:0000313" key="1">
    <source>
        <dbReference type="EMBL" id="RCW69561.1"/>
    </source>
</evidence>
<comment type="caution">
    <text evidence="1">The sequence shown here is derived from an EMBL/GenBank/DDBJ whole genome shotgun (WGS) entry which is preliminary data.</text>
</comment>
<accession>A0A368XNI8</accession>
<dbReference type="Proteomes" id="UP000252884">
    <property type="component" value="Unassembled WGS sequence"/>
</dbReference>
<sequence>MLTAAAAAAEAAMSRGCEGLVKLRSEVGTSCLSPSFVVQRSCVICPEPSWRHRDRLKLATAAHITAGQHPGGPAPAGPMYINRTPRVTPCSCRHLHDWRHAGPTTSSWWKASACRARKTGCPTDMARTSAIACWRCWCKRSVATAAVDRFRLDSRTTRFSNVNGRFRERRSLSSKSSRAARSLKLTVAADRHVTAPARERHLTLKPLDGRSPRCVVWQVHTAVPVLDERWPPRQRPMKSRVPLIALE</sequence>
<protein>
    <submittedName>
        <fullName evidence="1">Uncharacterized protein</fullName>
    </submittedName>
</protein>
<dbReference type="AlphaFoldDB" id="A0A368XNI8"/>
<evidence type="ECO:0000313" key="2">
    <source>
        <dbReference type="Proteomes" id="UP000252884"/>
    </source>
</evidence>
<keyword evidence="2" id="KW-1185">Reference proteome</keyword>
<proteinExistence type="predicted"/>
<name>A0A368XNI8_9BURK</name>
<organism evidence="1 2">
    <name type="scientific">Pseudorhodoferax soli</name>
    <dbReference type="NCBI Taxonomy" id="545864"/>
    <lineage>
        <taxon>Bacteria</taxon>
        <taxon>Pseudomonadati</taxon>
        <taxon>Pseudomonadota</taxon>
        <taxon>Betaproteobacteria</taxon>
        <taxon>Burkholderiales</taxon>
        <taxon>Comamonadaceae</taxon>
    </lineage>
</organism>
<dbReference type="EMBL" id="QPJK01000006">
    <property type="protein sequence ID" value="RCW69561.1"/>
    <property type="molecule type" value="Genomic_DNA"/>
</dbReference>
<reference evidence="1 2" key="1">
    <citation type="submission" date="2018-07" db="EMBL/GenBank/DDBJ databases">
        <title>Genomic Encyclopedia of Type Strains, Phase IV (KMG-IV): sequencing the most valuable type-strain genomes for metagenomic binning, comparative biology and taxonomic classification.</title>
        <authorList>
            <person name="Goeker M."/>
        </authorList>
    </citation>
    <scope>NUCLEOTIDE SEQUENCE [LARGE SCALE GENOMIC DNA]</scope>
    <source>
        <strain evidence="1 2">DSM 21634</strain>
    </source>
</reference>